<dbReference type="GeneID" id="4357109"/>
<keyword evidence="2" id="KW-1185">Reference proteome</keyword>
<dbReference type="KEGG" id="tbr:TB927.1.960"/>
<proteinExistence type="predicted"/>
<dbReference type="Proteomes" id="UP000008524">
    <property type="component" value="Chromosome 1"/>
</dbReference>
<dbReference type="PaxDb" id="5691-CAJ16022"/>
<reference evidence="2" key="2">
    <citation type="journal article" date="2005" name="Science">
        <title>The genome of the African trypanosome Trypanosoma brucei.</title>
        <authorList>
            <person name="Berriman M."/>
            <person name="Ghedin E."/>
            <person name="Hertz-Fowler C."/>
            <person name="Blandin G."/>
            <person name="Renauld H."/>
            <person name="Bartholomeu D.C."/>
            <person name="Lennard N.J."/>
            <person name="Caler E."/>
            <person name="Hamlin N.E."/>
            <person name="Haas B."/>
            <person name="Bohme U."/>
            <person name="Hannick L."/>
            <person name="Aslett M.A."/>
            <person name="Shallom J."/>
            <person name="Marcello L."/>
            <person name="Hou L."/>
            <person name="Wickstead B."/>
            <person name="Alsmark U.C."/>
            <person name="Arrowsmith C."/>
            <person name="Atkin R.J."/>
            <person name="Barron A.J."/>
            <person name="Bringaud F."/>
            <person name="Brooks K."/>
            <person name="Carrington M."/>
            <person name="Cherevach I."/>
            <person name="Chillingworth T.J."/>
            <person name="Churcher C."/>
            <person name="Clark L.N."/>
            <person name="Corton C.H."/>
            <person name="Cronin A."/>
            <person name="Davies R.M."/>
            <person name="Doggett J."/>
            <person name="Djikeng A."/>
            <person name="Feldblyum T."/>
            <person name="Field M.C."/>
            <person name="Fraser A."/>
            <person name="Goodhead I."/>
            <person name="Hance Z."/>
            <person name="Harper D."/>
            <person name="Harris B.R."/>
            <person name="Hauser H."/>
            <person name="Hostetler J."/>
            <person name="Ivens A."/>
            <person name="Jagels K."/>
            <person name="Johnson D."/>
            <person name="Johnson J."/>
            <person name="Jones K."/>
            <person name="Kerhornou A.X."/>
            <person name="Koo H."/>
            <person name="Larke N."/>
            <person name="Landfear S."/>
            <person name="Larkin C."/>
            <person name="Leech V."/>
            <person name="Line A."/>
            <person name="Lord A."/>
            <person name="Macleod A."/>
            <person name="Mooney P.J."/>
            <person name="Moule S."/>
            <person name="Martin D.M."/>
            <person name="Morgan G.W."/>
            <person name="Mungall K."/>
            <person name="Norbertczak H."/>
            <person name="Ormond D."/>
            <person name="Pai G."/>
            <person name="Peacock C.S."/>
            <person name="Peterson J."/>
            <person name="Quail M.A."/>
            <person name="Rabbinowitsch E."/>
            <person name="Rajandream M.A."/>
            <person name="Reitter C."/>
            <person name="Salzberg S.L."/>
            <person name="Sanders M."/>
            <person name="Schobel S."/>
            <person name="Sharp S."/>
            <person name="Simmonds M."/>
            <person name="Simpson A.J."/>
            <person name="Tallon L."/>
            <person name="Turner C.M."/>
            <person name="Tait A."/>
            <person name="Tivey A.R."/>
            <person name="Van Aken S."/>
            <person name="Walker D."/>
            <person name="Wanless D."/>
            <person name="Wang S."/>
            <person name="White B."/>
            <person name="White O."/>
            <person name="Whitehead S."/>
            <person name="Woodward J."/>
            <person name="Wortman J."/>
            <person name="Adams M.D."/>
            <person name="Embley T.M."/>
            <person name="Gull K."/>
            <person name="Ullu E."/>
            <person name="Barry J.D."/>
            <person name="Fairlamb A.H."/>
            <person name="Opperdoes F."/>
            <person name="Barrell B.G."/>
            <person name="Donelson J.E."/>
            <person name="Hall N."/>
            <person name="Fraser C.M."/>
            <person name="Melville S.E."/>
            <person name="El-Sayed N.M."/>
        </authorList>
    </citation>
    <scope>NUCLEOTIDE SEQUENCE [LARGE SCALE GENOMIC DNA]</scope>
    <source>
        <strain evidence="2">927/4 GUTat10.1</strain>
    </source>
</reference>
<protein>
    <submittedName>
        <fullName evidence="1">Uncharacterized protein</fullName>
    </submittedName>
</protein>
<reference evidence="1 2" key="1">
    <citation type="journal article" date="2003" name="Nucleic Acids Res.">
        <title>The DNA sequence of chromosome I of an African trypanosome: gene content, chromosome organisation, recombination and polymorphism.</title>
        <authorList>
            <person name="Hall N."/>
            <person name="Berriman M."/>
            <person name="Lennard N.J."/>
            <person name="Harris B.R."/>
            <person name="Hertz-Fowler C."/>
            <person name="Bart-Delabesse E.N."/>
            <person name="Gerrare C.S."/>
            <person name="Atkin R.J."/>
            <person name="Barron A.J."/>
            <person name="Bowman S."/>
            <person name="Bray-Allen S.P."/>
            <person name="Bringaud F."/>
            <person name="Clark L.N."/>
            <person name="Corton C.H."/>
            <person name="Cronin A."/>
            <person name="Davies R."/>
            <person name="Doggett J."/>
            <person name="Fraser A."/>
            <person name="Gruter E."/>
            <person name="Hall S."/>
            <person name="Harper A.D."/>
            <person name="Kay M.P."/>
            <person name="Leech V."/>
            <person name="Mayes R."/>
            <person name="Price C."/>
            <person name="Quail M.A."/>
            <person name="Rabbinowitch E."/>
            <person name="Reitter C."/>
            <person name="Rutherford K."/>
            <person name="Sasse J."/>
            <person name="Sharp S."/>
            <person name="Shownkeen R."/>
            <person name="Macleod A."/>
            <person name="Taylor S."/>
            <person name="Tweedie A."/>
            <person name="Turner C.M.R."/>
            <person name="Tait A."/>
            <person name="Gull K."/>
            <person name="Barrell B."/>
            <person name="Melville S.E."/>
        </authorList>
    </citation>
    <scope>NUCLEOTIDE SEQUENCE [LARGE SCALE GENOMIC DNA]</scope>
    <source>
        <strain evidence="1 2">927/4 GUTat10.1</strain>
    </source>
</reference>
<evidence type="ECO:0000313" key="1">
    <source>
        <dbReference type="EMBL" id="CAJ16022.1"/>
    </source>
</evidence>
<dbReference type="RefSeq" id="XP_001218799.1">
    <property type="nucleotide sequence ID" value="XM_001218798.1"/>
</dbReference>
<evidence type="ECO:0000313" key="2">
    <source>
        <dbReference type="Proteomes" id="UP000008524"/>
    </source>
</evidence>
<sequence>MFKKIKSRIGKKAGTRSSASALLSMPLTRMAPRKELIRFNSDSVQITRESTNRQTTLSAYTYLRVANHRKEANDPLLARVAFHTTKDRIRKRKPPKDSNVFKQ</sequence>
<dbReference type="AlphaFoldDB" id="Q4GZC2"/>
<dbReference type="InParanoid" id="Q4GZC2"/>
<name>Q4GZC2_TRYB2</name>
<dbReference type="EMBL" id="AL929603">
    <property type="protein sequence ID" value="CAJ16022.1"/>
    <property type="molecule type" value="Genomic_DNA"/>
</dbReference>
<gene>
    <name evidence="1" type="ORF">TB927.1.960</name>
</gene>
<organism evidence="1 2">
    <name type="scientific">Trypanosoma brucei brucei (strain 927/4 GUTat10.1)</name>
    <dbReference type="NCBI Taxonomy" id="185431"/>
    <lineage>
        <taxon>Eukaryota</taxon>
        <taxon>Discoba</taxon>
        <taxon>Euglenozoa</taxon>
        <taxon>Kinetoplastea</taxon>
        <taxon>Metakinetoplastina</taxon>
        <taxon>Trypanosomatida</taxon>
        <taxon>Trypanosomatidae</taxon>
        <taxon>Trypanosoma</taxon>
    </lineage>
</organism>
<accession>Q4GZC2</accession>